<sequence>MTFTGDVALVTGSTRGIGAATAMLLAERGAHVLVTGRDARRGMAVVDTIRTAGGTAEFIAAVLGTADQCATLANYALVVAGHVDILVNNAAIASFGPSATVPEDEFDAGFAVNVKSPYYLVGELAPPMAERGRGVIVNVTTTVASRGTAQSAVYASSKAALNHLTRCWAAEYGPCGVRVNAVAPGPTLTVDALDVEDLSAVRGRVPVRRLAQPFEIARTIAYLASDEASFINGAILPADGGRTAV</sequence>
<dbReference type="InterPro" id="IPR036291">
    <property type="entry name" value="NAD(P)-bd_dom_sf"/>
</dbReference>
<dbReference type="EMBL" id="JANDBD010000008">
    <property type="protein sequence ID" value="MCP9274640.1"/>
    <property type="molecule type" value="Genomic_DNA"/>
</dbReference>
<reference evidence="3 4" key="1">
    <citation type="submission" date="2022-06" db="EMBL/GenBank/DDBJ databases">
        <title>Mycolicibacterium sp. CAU 1645 isolated from seawater.</title>
        <authorList>
            <person name="Kim W."/>
        </authorList>
    </citation>
    <scope>NUCLEOTIDE SEQUENCE [LARGE SCALE GENOMIC DNA]</scope>
    <source>
        <strain evidence="3 4">CAU 1645</strain>
    </source>
</reference>
<dbReference type="PANTHER" id="PTHR43639:SF1">
    <property type="entry name" value="SHORT-CHAIN DEHYDROGENASE_REDUCTASE FAMILY PROTEIN"/>
    <property type="match status" value="1"/>
</dbReference>
<keyword evidence="4" id="KW-1185">Reference proteome</keyword>
<dbReference type="InterPro" id="IPR002347">
    <property type="entry name" value="SDR_fam"/>
</dbReference>
<evidence type="ECO:0000313" key="4">
    <source>
        <dbReference type="Proteomes" id="UP001651690"/>
    </source>
</evidence>
<gene>
    <name evidence="3" type="ORF">NM203_20830</name>
</gene>
<dbReference type="SUPFAM" id="SSF51735">
    <property type="entry name" value="NAD(P)-binding Rossmann-fold domains"/>
    <property type="match status" value="1"/>
</dbReference>
<accession>A0ABT1M710</accession>
<evidence type="ECO:0000313" key="3">
    <source>
        <dbReference type="EMBL" id="MCP9274640.1"/>
    </source>
</evidence>
<name>A0ABT1M710_9MYCO</name>
<dbReference type="PRINTS" id="PR00081">
    <property type="entry name" value="GDHRDH"/>
</dbReference>
<dbReference type="CDD" id="cd05233">
    <property type="entry name" value="SDR_c"/>
    <property type="match status" value="1"/>
</dbReference>
<dbReference type="Pfam" id="PF13561">
    <property type="entry name" value="adh_short_C2"/>
    <property type="match status" value="1"/>
</dbReference>
<dbReference type="Proteomes" id="UP001651690">
    <property type="component" value="Unassembled WGS sequence"/>
</dbReference>
<proteinExistence type="inferred from homology"/>
<comment type="caution">
    <text evidence="3">The sequence shown here is derived from an EMBL/GenBank/DDBJ whole genome shotgun (WGS) entry which is preliminary data.</text>
</comment>
<organism evidence="3 4">
    <name type="scientific">Mycolicibacterium arenosum</name>
    <dbReference type="NCBI Taxonomy" id="2952157"/>
    <lineage>
        <taxon>Bacteria</taxon>
        <taxon>Bacillati</taxon>
        <taxon>Actinomycetota</taxon>
        <taxon>Actinomycetes</taxon>
        <taxon>Mycobacteriales</taxon>
        <taxon>Mycobacteriaceae</taxon>
        <taxon>Mycolicibacterium</taxon>
    </lineage>
</organism>
<evidence type="ECO:0000256" key="2">
    <source>
        <dbReference type="ARBA" id="ARBA00023002"/>
    </source>
</evidence>
<keyword evidence="2" id="KW-0560">Oxidoreductase</keyword>
<dbReference type="RefSeq" id="WP_255062264.1">
    <property type="nucleotide sequence ID" value="NZ_JANDBD010000008.1"/>
</dbReference>
<dbReference type="PANTHER" id="PTHR43639">
    <property type="entry name" value="OXIDOREDUCTASE, SHORT-CHAIN DEHYDROGENASE/REDUCTASE FAMILY (AFU_ORTHOLOGUE AFUA_5G02870)"/>
    <property type="match status" value="1"/>
</dbReference>
<dbReference type="PRINTS" id="PR00080">
    <property type="entry name" value="SDRFAMILY"/>
</dbReference>
<evidence type="ECO:0000256" key="1">
    <source>
        <dbReference type="ARBA" id="ARBA00006484"/>
    </source>
</evidence>
<dbReference type="Gene3D" id="3.40.50.720">
    <property type="entry name" value="NAD(P)-binding Rossmann-like Domain"/>
    <property type="match status" value="1"/>
</dbReference>
<protein>
    <submittedName>
        <fullName evidence="3">SDR family oxidoreductase</fullName>
    </submittedName>
</protein>
<comment type="similarity">
    <text evidence="1">Belongs to the short-chain dehydrogenases/reductases (SDR) family.</text>
</comment>